<evidence type="ECO:0008006" key="4">
    <source>
        <dbReference type="Google" id="ProtNLM"/>
    </source>
</evidence>
<keyword evidence="1" id="KW-0472">Membrane</keyword>
<evidence type="ECO:0000313" key="2">
    <source>
        <dbReference type="EMBL" id="MEQ2194614.1"/>
    </source>
</evidence>
<accession>A0ABV0QFN1</accession>
<evidence type="ECO:0000256" key="1">
    <source>
        <dbReference type="SAM" id="Phobius"/>
    </source>
</evidence>
<keyword evidence="1" id="KW-0812">Transmembrane</keyword>
<dbReference type="EMBL" id="JAHRIN010009442">
    <property type="protein sequence ID" value="MEQ2194614.1"/>
    <property type="molecule type" value="Genomic_DNA"/>
</dbReference>
<comment type="caution">
    <text evidence="2">The sequence shown here is derived from an EMBL/GenBank/DDBJ whole genome shotgun (WGS) entry which is preliminary data.</text>
</comment>
<gene>
    <name evidence="2" type="ORF">XENOCAPTIV_000451</name>
</gene>
<sequence length="105" mass="12463">MFAVYHKQVRGHRKHVEEGAHMRCIWSKTDFVGPTCKITCENNYYCTSNRKYNFLGLHKCTLLLVHKIPIKLLSECQEEPQQISFHKWSIVVLAMMLCLIYLYKK</sequence>
<name>A0ABV0QFN1_9TELE</name>
<evidence type="ECO:0000313" key="3">
    <source>
        <dbReference type="Proteomes" id="UP001434883"/>
    </source>
</evidence>
<protein>
    <recommendedName>
        <fullName evidence="4">Beta-microseminoprotein</fullName>
    </recommendedName>
</protein>
<keyword evidence="1" id="KW-1133">Transmembrane helix</keyword>
<feature type="transmembrane region" description="Helical" evidence="1">
    <location>
        <begin position="85"/>
        <end position="103"/>
    </location>
</feature>
<keyword evidence="3" id="KW-1185">Reference proteome</keyword>
<proteinExistence type="predicted"/>
<reference evidence="2 3" key="1">
    <citation type="submission" date="2021-06" db="EMBL/GenBank/DDBJ databases">
        <authorList>
            <person name="Palmer J.M."/>
        </authorList>
    </citation>
    <scope>NUCLEOTIDE SEQUENCE [LARGE SCALE GENOMIC DNA]</scope>
    <source>
        <strain evidence="2 3">XC_2019</strain>
        <tissue evidence="2">Muscle</tissue>
    </source>
</reference>
<organism evidence="2 3">
    <name type="scientific">Xenoophorus captivus</name>
    <dbReference type="NCBI Taxonomy" id="1517983"/>
    <lineage>
        <taxon>Eukaryota</taxon>
        <taxon>Metazoa</taxon>
        <taxon>Chordata</taxon>
        <taxon>Craniata</taxon>
        <taxon>Vertebrata</taxon>
        <taxon>Euteleostomi</taxon>
        <taxon>Actinopterygii</taxon>
        <taxon>Neopterygii</taxon>
        <taxon>Teleostei</taxon>
        <taxon>Neoteleostei</taxon>
        <taxon>Acanthomorphata</taxon>
        <taxon>Ovalentaria</taxon>
        <taxon>Atherinomorphae</taxon>
        <taxon>Cyprinodontiformes</taxon>
        <taxon>Goodeidae</taxon>
        <taxon>Xenoophorus</taxon>
    </lineage>
</organism>
<dbReference type="Proteomes" id="UP001434883">
    <property type="component" value="Unassembled WGS sequence"/>
</dbReference>